<reference evidence="2 3" key="1">
    <citation type="journal article" date="2023" name="Plants (Basel)">
        <title>Bridging the Gap: Combining Genomics and Transcriptomics Approaches to Understand Stylosanthes scabra, an Orphan Legume from the Brazilian Caatinga.</title>
        <authorList>
            <person name="Ferreira-Neto J.R.C."/>
            <person name="da Silva M.D."/>
            <person name="Binneck E."/>
            <person name="de Melo N.F."/>
            <person name="da Silva R.H."/>
            <person name="de Melo A.L.T.M."/>
            <person name="Pandolfi V."/>
            <person name="Bustamante F.O."/>
            <person name="Brasileiro-Vidal A.C."/>
            <person name="Benko-Iseppon A.M."/>
        </authorList>
    </citation>
    <scope>NUCLEOTIDE SEQUENCE [LARGE SCALE GENOMIC DNA]</scope>
    <source>
        <tissue evidence="2">Leaves</tissue>
    </source>
</reference>
<dbReference type="EMBL" id="JASCZI010282147">
    <property type="protein sequence ID" value="MED6227516.1"/>
    <property type="molecule type" value="Genomic_DNA"/>
</dbReference>
<evidence type="ECO:0000256" key="1">
    <source>
        <dbReference type="SAM" id="MobiDB-lite"/>
    </source>
</evidence>
<evidence type="ECO:0000313" key="3">
    <source>
        <dbReference type="Proteomes" id="UP001341840"/>
    </source>
</evidence>
<protein>
    <submittedName>
        <fullName evidence="2">Uncharacterized protein</fullName>
    </submittedName>
</protein>
<dbReference type="Proteomes" id="UP001341840">
    <property type="component" value="Unassembled WGS sequence"/>
</dbReference>
<sequence>SAEQRATPRRLTLHAQAPRTSHSTAATIHPRLGVLTSTPSHPCIQALRQPTRAQRLGTRHQRLSVGSNLQLSEASS</sequence>
<feature type="region of interest" description="Disordered" evidence="1">
    <location>
        <begin position="1"/>
        <end position="26"/>
    </location>
</feature>
<comment type="caution">
    <text evidence="2">The sequence shown here is derived from an EMBL/GenBank/DDBJ whole genome shotgun (WGS) entry which is preliminary data.</text>
</comment>
<accession>A0ABU7A0G3</accession>
<name>A0ABU7A0G3_9FABA</name>
<evidence type="ECO:0000313" key="2">
    <source>
        <dbReference type="EMBL" id="MED6227516.1"/>
    </source>
</evidence>
<feature type="compositionally biased region" description="Polar residues" evidence="1">
    <location>
        <begin position="64"/>
        <end position="76"/>
    </location>
</feature>
<organism evidence="2 3">
    <name type="scientific">Stylosanthes scabra</name>
    <dbReference type="NCBI Taxonomy" id="79078"/>
    <lineage>
        <taxon>Eukaryota</taxon>
        <taxon>Viridiplantae</taxon>
        <taxon>Streptophyta</taxon>
        <taxon>Embryophyta</taxon>
        <taxon>Tracheophyta</taxon>
        <taxon>Spermatophyta</taxon>
        <taxon>Magnoliopsida</taxon>
        <taxon>eudicotyledons</taxon>
        <taxon>Gunneridae</taxon>
        <taxon>Pentapetalae</taxon>
        <taxon>rosids</taxon>
        <taxon>fabids</taxon>
        <taxon>Fabales</taxon>
        <taxon>Fabaceae</taxon>
        <taxon>Papilionoideae</taxon>
        <taxon>50 kb inversion clade</taxon>
        <taxon>dalbergioids sensu lato</taxon>
        <taxon>Dalbergieae</taxon>
        <taxon>Pterocarpus clade</taxon>
        <taxon>Stylosanthes</taxon>
    </lineage>
</organism>
<gene>
    <name evidence="2" type="ORF">PIB30_114301</name>
</gene>
<feature type="region of interest" description="Disordered" evidence="1">
    <location>
        <begin position="51"/>
        <end position="76"/>
    </location>
</feature>
<keyword evidence="3" id="KW-1185">Reference proteome</keyword>
<feature type="non-terminal residue" evidence="2">
    <location>
        <position position="1"/>
    </location>
</feature>
<proteinExistence type="predicted"/>